<keyword evidence="8" id="KW-1185">Reference proteome</keyword>
<evidence type="ECO:0000256" key="3">
    <source>
        <dbReference type="ARBA" id="ARBA00023157"/>
    </source>
</evidence>
<dbReference type="SUPFAM" id="SSF52833">
    <property type="entry name" value="Thioredoxin-like"/>
    <property type="match status" value="1"/>
</dbReference>
<accession>A0ABZ2YT90</accession>
<dbReference type="EMBL" id="CP149822">
    <property type="protein sequence ID" value="WZN42597.1"/>
    <property type="molecule type" value="Genomic_DNA"/>
</dbReference>
<dbReference type="InterPro" id="IPR036249">
    <property type="entry name" value="Thioredoxin-like_sf"/>
</dbReference>
<organism evidence="7 8">
    <name type="scientific">Chitinophaga pollutisoli</name>
    <dbReference type="NCBI Taxonomy" id="3133966"/>
    <lineage>
        <taxon>Bacteria</taxon>
        <taxon>Pseudomonadati</taxon>
        <taxon>Bacteroidota</taxon>
        <taxon>Chitinophagia</taxon>
        <taxon>Chitinophagales</taxon>
        <taxon>Chitinophagaceae</taxon>
        <taxon>Chitinophaga</taxon>
    </lineage>
</organism>
<comment type="subcellular location">
    <subcellularLocation>
        <location evidence="1">Cell envelope</location>
    </subcellularLocation>
</comment>
<dbReference type="PANTHER" id="PTHR42852:SF6">
    <property type="entry name" value="THIOL:DISULFIDE INTERCHANGE PROTEIN DSBE"/>
    <property type="match status" value="1"/>
</dbReference>
<feature type="signal peptide" evidence="5">
    <location>
        <begin position="1"/>
        <end position="25"/>
    </location>
</feature>
<keyword evidence="5" id="KW-0732">Signal</keyword>
<dbReference type="InterPro" id="IPR025380">
    <property type="entry name" value="DUF4369"/>
</dbReference>
<sequence length="387" mass="42604">MNIRIVRSRTLALVAAAIIPAAAMAQEGKFVLKGRIGKLNAPATVYFDRTEDGERMLDSAVLKNGEFSFSGTTAEPGLMMIALSKDGKGLQNMGSGMDRKIMYLEPATITLSSETDMASANIKGSKLNAADAEYKKHLQPYEDQMDAINKVWGSATDEQRRDTALTNALNVKFRKALADKRGLIKSFIEKNPGSPVVVFALQELSVHNNMDLAELEPLFASLPAHQQASPAGKRFAENMHKKKTIVIGAVAPDFTQNDLAGKPVSLSDFRGKYVFLDFWASWCGPCRAENPHVVAAYKKFKERNFLVLSVSLDQPGRKDLWEEAIKKDGLEDFVHVSDLKFWNNAAVKLYGIRGVPANFLIDPQGKIVAKDLRGAALEEALTKYLPQ</sequence>
<name>A0ABZ2YT90_9BACT</name>
<dbReference type="InterPro" id="IPR013766">
    <property type="entry name" value="Thioredoxin_domain"/>
</dbReference>
<gene>
    <name evidence="7" type="ORF">WJU16_06060</name>
</gene>
<evidence type="ECO:0000256" key="2">
    <source>
        <dbReference type="ARBA" id="ARBA00022748"/>
    </source>
</evidence>
<feature type="chain" id="PRO_5045073946" evidence="5">
    <location>
        <begin position="26"/>
        <end position="387"/>
    </location>
</feature>
<evidence type="ECO:0000256" key="5">
    <source>
        <dbReference type="SAM" id="SignalP"/>
    </source>
</evidence>
<protein>
    <submittedName>
        <fullName evidence="7">TlpA disulfide reductase family protein</fullName>
    </submittedName>
</protein>
<dbReference type="InterPro" id="IPR017937">
    <property type="entry name" value="Thioredoxin_CS"/>
</dbReference>
<keyword evidence="3" id="KW-1015">Disulfide bond</keyword>
<dbReference type="RefSeq" id="WP_341837431.1">
    <property type="nucleotide sequence ID" value="NZ_CP149822.1"/>
</dbReference>
<feature type="domain" description="Thioredoxin" evidence="6">
    <location>
        <begin position="245"/>
        <end position="387"/>
    </location>
</feature>
<evidence type="ECO:0000256" key="4">
    <source>
        <dbReference type="ARBA" id="ARBA00023284"/>
    </source>
</evidence>
<evidence type="ECO:0000256" key="1">
    <source>
        <dbReference type="ARBA" id="ARBA00004196"/>
    </source>
</evidence>
<dbReference type="Pfam" id="PF00578">
    <property type="entry name" value="AhpC-TSA"/>
    <property type="match status" value="1"/>
</dbReference>
<dbReference type="CDD" id="cd02966">
    <property type="entry name" value="TlpA_like_family"/>
    <property type="match status" value="1"/>
</dbReference>
<evidence type="ECO:0000313" key="8">
    <source>
        <dbReference type="Proteomes" id="UP001485459"/>
    </source>
</evidence>
<evidence type="ECO:0000259" key="6">
    <source>
        <dbReference type="PROSITE" id="PS51352"/>
    </source>
</evidence>
<dbReference type="InterPro" id="IPR050553">
    <property type="entry name" value="Thioredoxin_ResA/DsbE_sf"/>
</dbReference>
<evidence type="ECO:0000313" key="7">
    <source>
        <dbReference type="EMBL" id="WZN42597.1"/>
    </source>
</evidence>
<dbReference type="Gene3D" id="3.40.30.10">
    <property type="entry name" value="Glutaredoxin"/>
    <property type="match status" value="1"/>
</dbReference>
<dbReference type="PROSITE" id="PS00194">
    <property type="entry name" value="THIOREDOXIN_1"/>
    <property type="match status" value="1"/>
</dbReference>
<dbReference type="PANTHER" id="PTHR42852">
    <property type="entry name" value="THIOL:DISULFIDE INTERCHANGE PROTEIN DSBE"/>
    <property type="match status" value="1"/>
</dbReference>
<dbReference type="InterPro" id="IPR000866">
    <property type="entry name" value="AhpC/TSA"/>
</dbReference>
<dbReference type="Pfam" id="PF14289">
    <property type="entry name" value="DUF4369"/>
    <property type="match status" value="1"/>
</dbReference>
<dbReference type="PROSITE" id="PS51352">
    <property type="entry name" value="THIOREDOXIN_2"/>
    <property type="match status" value="1"/>
</dbReference>
<keyword evidence="4" id="KW-0676">Redox-active center</keyword>
<reference evidence="8" key="1">
    <citation type="submission" date="2024-03" db="EMBL/GenBank/DDBJ databases">
        <title>Chitinophaga horti sp. nov., isolated from garden soil.</title>
        <authorList>
            <person name="Lee D.S."/>
            <person name="Han D.M."/>
            <person name="Baek J.H."/>
            <person name="Choi D.G."/>
            <person name="Jeon J.H."/>
            <person name="Jeon C.O."/>
        </authorList>
    </citation>
    <scope>NUCLEOTIDE SEQUENCE [LARGE SCALE GENOMIC DNA]</scope>
    <source>
        <strain evidence="8">GPA1</strain>
    </source>
</reference>
<proteinExistence type="predicted"/>
<dbReference type="Proteomes" id="UP001485459">
    <property type="component" value="Chromosome"/>
</dbReference>
<keyword evidence="2" id="KW-0201">Cytochrome c-type biogenesis</keyword>